<reference evidence="2" key="1">
    <citation type="journal article" date="2008" name="Nat. Genet.">
        <title>The Pristionchus pacificus genome provides a unique perspective on nematode lifestyle and parasitism.</title>
        <authorList>
            <person name="Dieterich C."/>
            <person name="Clifton S.W."/>
            <person name="Schuster L.N."/>
            <person name="Chinwalla A."/>
            <person name="Delehaunty K."/>
            <person name="Dinkelacker I."/>
            <person name="Fulton L."/>
            <person name="Fulton R."/>
            <person name="Godfrey J."/>
            <person name="Minx P."/>
            <person name="Mitreva M."/>
            <person name="Roeseler W."/>
            <person name="Tian H."/>
            <person name="Witte H."/>
            <person name="Yang S.P."/>
            <person name="Wilson R.K."/>
            <person name="Sommer R.J."/>
        </authorList>
    </citation>
    <scope>NUCLEOTIDE SEQUENCE [LARGE SCALE GENOMIC DNA]</scope>
    <source>
        <strain evidence="2">PS312</strain>
    </source>
</reference>
<accession>A0A8R1YZN5</accession>
<dbReference type="PANTHER" id="PTHR22941:SF26">
    <property type="entry name" value="SERPENTINE RECEPTOR, CLASS H"/>
    <property type="match status" value="1"/>
</dbReference>
<reference evidence="1" key="2">
    <citation type="submission" date="2022-06" db="UniProtKB">
        <authorList>
            <consortium name="EnsemblMetazoa"/>
        </authorList>
    </citation>
    <scope>IDENTIFICATION</scope>
    <source>
        <strain evidence="1">PS312</strain>
    </source>
</reference>
<name>A0A2A6CGV9_PRIPA</name>
<proteinExistence type="predicted"/>
<dbReference type="InterPro" id="IPR053220">
    <property type="entry name" value="Nematode_rcpt-like_serp_H"/>
</dbReference>
<sequence length="513" mass="59181">MSSTELDVRYEKCLVIIQHSCGFFMSIFNISILLLIVFDSDLRSRHYRKYLGCLQIFSILFDSFSDVYAPIFIVHRGLMYSNSFLARLFSFGQFLTIELGIIGQIVFAYLACVYYRRGVVLTRDRFFNFFGWRRIAFFVSVQTYLIITLAIMLHFYKKSIEASELSMSSELLWITKKNAYLFLPPESNLQYARYASDSAGIICSSIILIFIGQLILEVKRGMHWTSKETRRYQQLAVCFLCSKSVSKNKIEGAIPSMVYLIPGYSIAGLQFSTKMFAVGEKFDQFATILSPILWIIFTKHGFVSSLTILYCSPSYRKKIVASQPVGMREQDDHRIRLRKLLDINKCSAKNTLKVLVSEFLNSNLQRGILRRLFKGWRMSGWFDLCIDTVLCSLYIFLLIRLSTAADNYFKSPFFILFIATGVYSVITVITFQMVAQFPYTERYWTICFYKPAYALNAAAAQGATFGKATIAIHRYYVLRRRDFAEKKLSHRVLFGILAVQCTVAIFLTVSIWP</sequence>
<evidence type="ECO:0000313" key="2">
    <source>
        <dbReference type="Proteomes" id="UP000005239"/>
    </source>
</evidence>
<evidence type="ECO:0000313" key="1">
    <source>
        <dbReference type="EnsemblMetazoa" id="PPA40281.1"/>
    </source>
</evidence>
<dbReference type="PANTHER" id="PTHR22941">
    <property type="entry name" value="SERPENTINE RECEPTOR"/>
    <property type="match status" value="1"/>
</dbReference>
<dbReference type="EnsemblMetazoa" id="PPA40281.1">
    <property type="protein sequence ID" value="PPA40281.1"/>
    <property type="gene ID" value="WBGene00278650"/>
</dbReference>
<accession>A0A2A6CGV9</accession>
<dbReference type="AlphaFoldDB" id="A0A2A6CGV9"/>
<dbReference type="Proteomes" id="UP000005239">
    <property type="component" value="Unassembled WGS sequence"/>
</dbReference>
<protein>
    <submittedName>
        <fullName evidence="1">Uncharacterized protein</fullName>
    </submittedName>
</protein>
<organism evidence="1 2">
    <name type="scientific">Pristionchus pacificus</name>
    <name type="common">Parasitic nematode worm</name>
    <dbReference type="NCBI Taxonomy" id="54126"/>
    <lineage>
        <taxon>Eukaryota</taxon>
        <taxon>Metazoa</taxon>
        <taxon>Ecdysozoa</taxon>
        <taxon>Nematoda</taxon>
        <taxon>Chromadorea</taxon>
        <taxon>Rhabditida</taxon>
        <taxon>Rhabditina</taxon>
        <taxon>Diplogasteromorpha</taxon>
        <taxon>Diplogasteroidea</taxon>
        <taxon>Neodiplogasteridae</taxon>
        <taxon>Pristionchus</taxon>
    </lineage>
</organism>
<gene>
    <name evidence="1" type="primary">WBGene00278650</name>
</gene>
<keyword evidence="2" id="KW-1185">Reference proteome</keyword>